<dbReference type="EMBL" id="CP045997">
    <property type="protein sequence ID" value="QHW00131.1"/>
    <property type="molecule type" value="Genomic_DNA"/>
</dbReference>
<dbReference type="RefSeq" id="WP_162390521.1">
    <property type="nucleotide sequence ID" value="NZ_CP045997.1"/>
</dbReference>
<dbReference type="AlphaFoldDB" id="A0A6P1W891"/>
<protein>
    <submittedName>
        <fullName evidence="11">TonB family protein</fullName>
    </submittedName>
</protein>
<evidence type="ECO:0000256" key="1">
    <source>
        <dbReference type="ARBA" id="ARBA00004383"/>
    </source>
</evidence>
<keyword evidence="12" id="KW-1185">Reference proteome</keyword>
<dbReference type="GO" id="GO:0015891">
    <property type="term" value="P:siderophore transport"/>
    <property type="evidence" value="ECO:0007669"/>
    <property type="project" value="InterPro"/>
</dbReference>
<keyword evidence="3" id="KW-0813">Transport</keyword>
<dbReference type="GO" id="GO:0015031">
    <property type="term" value="P:protein transport"/>
    <property type="evidence" value="ECO:0007669"/>
    <property type="project" value="UniProtKB-KW"/>
</dbReference>
<keyword evidence="4" id="KW-1003">Cell membrane</keyword>
<keyword evidence="9" id="KW-0472">Membrane</keyword>
<keyword evidence="7" id="KW-0653">Protein transport</keyword>
<evidence type="ECO:0000256" key="2">
    <source>
        <dbReference type="ARBA" id="ARBA00006555"/>
    </source>
</evidence>
<dbReference type="Gene3D" id="3.30.1150.10">
    <property type="match status" value="1"/>
</dbReference>
<dbReference type="InterPro" id="IPR051045">
    <property type="entry name" value="TonB-dependent_transducer"/>
</dbReference>
<gene>
    <name evidence="11" type="ORF">GJR95_36205</name>
</gene>
<keyword evidence="5" id="KW-0997">Cell inner membrane</keyword>
<evidence type="ECO:0000256" key="6">
    <source>
        <dbReference type="ARBA" id="ARBA00022692"/>
    </source>
</evidence>
<dbReference type="GO" id="GO:0098797">
    <property type="term" value="C:plasma membrane protein complex"/>
    <property type="evidence" value="ECO:0007669"/>
    <property type="project" value="TreeGrafter"/>
</dbReference>
<dbReference type="Proteomes" id="UP000464577">
    <property type="component" value="Chromosome"/>
</dbReference>
<dbReference type="InterPro" id="IPR037682">
    <property type="entry name" value="TonB_C"/>
</dbReference>
<dbReference type="PANTHER" id="PTHR33446">
    <property type="entry name" value="PROTEIN TONB-RELATED"/>
    <property type="match status" value="1"/>
</dbReference>
<evidence type="ECO:0000256" key="9">
    <source>
        <dbReference type="ARBA" id="ARBA00023136"/>
    </source>
</evidence>
<keyword evidence="6" id="KW-0812">Transmembrane</keyword>
<proteinExistence type="inferred from homology"/>
<evidence type="ECO:0000313" key="12">
    <source>
        <dbReference type="Proteomes" id="UP000464577"/>
    </source>
</evidence>
<sequence length="158" mass="17145">MKRITWTFAYFSAIGLLTVAPFLPTLGSTSPNGPEMVSDTTPTLRPVQLADELVLLTNDPSFPGGSKALGAYFDNADLYPEAARQIGLQGTVQVRFKVQPTGKLTNIKVVQSKGAILDKAVYDLISNMPAWFPAHRAGMAVPAYTQLLVTFRLNKIGF</sequence>
<evidence type="ECO:0000256" key="4">
    <source>
        <dbReference type="ARBA" id="ARBA00022475"/>
    </source>
</evidence>
<dbReference type="GO" id="GO:0030288">
    <property type="term" value="C:outer membrane-bounded periplasmic space"/>
    <property type="evidence" value="ECO:0007669"/>
    <property type="project" value="InterPro"/>
</dbReference>
<keyword evidence="8" id="KW-1133">Transmembrane helix</keyword>
<dbReference type="GO" id="GO:0055085">
    <property type="term" value="P:transmembrane transport"/>
    <property type="evidence" value="ECO:0007669"/>
    <property type="project" value="InterPro"/>
</dbReference>
<dbReference type="PRINTS" id="PR01374">
    <property type="entry name" value="TONBPROTEIN"/>
</dbReference>
<dbReference type="PROSITE" id="PS52015">
    <property type="entry name" value="TONB_CTD"/>
    <property type="match status" value="1"/>
</dbReference>
<evidence type="ECO:0000259" key="10">
    <source>
        <dbReference type="PROSITE" id="PS52015"/>
    </source>
</evidence>
<evidence type="ECO:0000256" key="5">
    <source>
        <dbReference type="ARBA" id="ARBA00022519"/>
    </source>
</evidence>
<evidence type="ECO:0000256" key="8">
    <source>
        <dbReference type="ARBA" id="ARBA00022989"/>
    </source>
</evidence>
<comment type="subcellular location">
    <subcellularLocation>
        <location evidence="1">Cell inner membrane</location>
        <topology evidence="1">Single-pass membrane protein</topology>
        <orientation evidence="1">Periplasmic side</orientation>
    </subcellularLocation>
</comment>
<dbReference type="PANTHER" id="PTHR33446:SF2">
    <property type="entry name" value="PROTEIN TONB"/>
    <property type="match status" value="1"/>
</dbReference>
<dbReference type="InterPro" id="IPR006260">
    <property type="entry name" value="TonB/TolA_C"/>
</dbReference>
<evidence type="ECO:0000256" key="7">
    <source>
        <dbReference type="ARBA" id="ARBA00022927"/>
    </source>
</evidence>
<dbReference type="NCBIfam" id="TIGR01352">
    <property type="entry name" value="tonB_Cterm"/>
    <property type="match status" value="1"/>
</dbReference>
<dbReference type="Pfam" id="PF03544">
    <property type="entry name" value="TonB_C"/>
    <property type="match status" value="1"/>
</dbReference>
<evidence type="ECO:0000313" key="11">
    <source>
        <dbReference type="EMBL" id="QHW00131.1"/>
    </source>
</evidence>
<reference evidence="11 12" key="1">
    <citation type="submission" date="2019-11" db="EMBL/GenBank/DDBJ databases">
        <title>Spirosoma endbachense sp. nov., isolated from a natural salt meadow.</title>
        <authorList>
            <person name="Rojas J."/>
            <person name="Ambika Manirajan B."/>
            <person name="Ratering S."/>
            <person name="Suarez C."/>
            <person name="Geissler-Plaum R."/>
            <person name="Schnell S."/>
        </authorList>
    </citation>
    <scope>NUCLEOTIDE SEQUENCE [LARGE SCALE GENOMIC DNA]</scope>
    <source>
        <strain evidence="11 12">I-24</strain>
    </source>
</reference>
<feature type="domain" description="TonB C-terminal" evidence="10">
    <location>
        <begin position="64"/>
        <end position="158"/>
    </location>
</feature>
<dbReference type="SUPFAM" id="SSF74653">
    <property type="entry name" value="TolA/TonB C-terminal domain"/>
    <property type="match status" value="1"/>
</dbReference>
<accession>A0A6P1W891</accession>
<dbReference type="GO" id="GO:0031992">
    <property type="term" value="F:energy transducer activity"/>
    <property type="evidence" value="ECO:0007669"/>
    <property type="project" value="InterPro"/>
</dbReference>
<organism evidence="11 12">
    <name type="scientific">Spirosoma endbachense</name>
    <dbReference type="NCBI Taxonomy" id="2666025"/>
    <lineage>
        <taxon>Bacteria</taxon>
        <taxon>Pseudomonadati</taxon>
        <taxon>Bacteroidota</taxon>
        <taxon>Cytophagia</taxon>
        <taxon>Cytophagales</taxon>
        <taxon>Cytophagaceae</taxon>
        <taxon>Spirosoma</taxon>
    </lineage>
</organism>
<comment type="similarity">
    <text evidence="2">Belongs to the TonB family.</text>
</comment>
<name>A0A6P1W891_9BACT</name>
<dbReference type="KEGG" id="senf:GJR95_36205"/>
<dbReference type="InterPro" id="IPR003538">
    <property type="entry name" value="TonB"/>
</dbReference>
<evidence type="ECO:0000256" key="3">
    <source>
        <dbReference type="ARBA" id="ARBA00022448"/>
    </source>
</evidence>